<dbReference type="Gene3D" id="3.30.505.50">
    <property type="entry name" value="Sigma 54 modulation/S30EA ribosomal protein, C-terminal domain"/>
    <property type="match status" value="1"/>
</dbReference>
<comment type="function">
    <text evidence="2">Required for dimerization of active 70S ribosomes into 100S ribosomes in stationary phase; 100S ribosomes are translationally inactive and sometimes present during exponential growth.</text>
</comment>
<dbReference type="Gene3D" id="3.30.160.100">
    <property type="entry name" value="Ribosome hibernation promotion factor-like"/>
    <property type="match status" value="1"/>
</dbReference>
<keyword evidence="6" id="KW-1185">Reference proteome</keyword>
<comment type="subcellular location">
    <subcellularLocation>
        <location evidence="2">Cytoplasm</location>
    </subcellularLocation>
</comment>
<proteinExistence type="inferred from homology"/>
<keyword evidence="1 2" id="KW-0810">Translation regulation</keyword>
<name>A0ABW2CYA3_9ACTN</name>
<dbReference type="Pfam" id="PF02482">
    <property type="entry name" value="Ribosomal_S30AE"/>
    <property type="match status" value="1"/>
</dbReference>
<accession>A0ABW2CYA3</accession>
<comment type="similarity">
    <text evidence="2">Belongs to the HPF/YfiA ribosome-associated protein family. Long HPF subfamily.</text>
</comment>
<dbReference type="EMBL" id="JBHSXS010000060">
    <property type="protein sequence ID" value="MFC6886814.1"/>
    <property type="molecule type" value="Genomic_DNA"/>
</dbReference>
<dbReference type="InterPro" id="IPR036567">
    <property type="entry name" value="RHF-like"/>
</dbReference>
<dbReference type="PANTHER" id="PTHR33231">
    <property type="entry name" value="30S RIBOSOMAL PROTEIN"/>
    <property type="match status" value="1"/>
</dbReference>
<dbReference type="InterPro" id="IPR050574">
    <property type="entry name" value="HPF/YfiA_ribosome-assoc"/>
</dbReference>
<evidence type="ECO:0000313" key="6">
    <source>
        <dbReference type="Proteomes" id="UP001596380"/>
    </source>
</evidence>
<dbReference type="InterPro" id="IPR038416">
    <property type="entry name" value="Ribosom_S30AE_C_sf"/>
</dbReference>
<dbReference type="NCBIfam" id="TIGR00741">
    <property type="entry name" value="yfiA"/>
    <property type="match status" value="1"/>
</dbReference>
<dbReference type="SUPFAM" id="SSF69754">
    <property type="entry name" value="Ribosome binding protein Y (YfiA homologue)"/>
    <property type="match status" value="1"/>
</dbReference>
<dbReference type="HAMAP" id="MF_00839">
    <property type="entry name" value="HPF"/>
    <property type="match status" value="1"/>
</dbReference>
<dbReference type="Pfam" id="PF16321">
    <property type="entry name" value="Ribosom_S30AE_C"/>
    <property type="match status" value="1"/>
</dbReference>
<comment type="subunit">
    <text evidence="2">Interacts with 100S ribosomes.</text>
</comment>
<gene>
    <name evidence="2 5" type="primary">hpf</name>
    <name evidence="5" type="ORF">ACFQKB_44115</name>
</gene>
<dbReference type="InterPro" id="IPR032528">
    <property type="entry name" value="Ribosom_S30AE_C"/>
</dbReference>
<keyword evidence="2" id="KW-0963">Cytoplasm</keyword>
<feature type="compositionally biased region" description="Basic residues" evidence="3">
    <location>
        <begin position="98"/>
        <end position="107"/>
    </location>
</feature>
<protein>
    <recommendedName>
        <fullName evidence="2">Ribosome hibernation promoting factor</fullName>
        <shortName evidence="2">HPF</shortName>
    </recommendedName>
</protein>
<dbReference type="CDD" id="cd00552">
    <property type="entry name" value="RaiA"/>
    <property type="match status" value="1"/>
</dbReference>
<sequence length="222" mass="25113">MNITVRGRHTDVNDRFRRHVDNKLAKIERLNQKVIRVDVEVSEERNPRLADQRERVELTIRSRGPVIRAEAAADDRYGALDLALDKLESRLRRDGERRKTHGGKARAKLATMETVPEAFPESAPAEAATAVAEDDRDIGGQTEGSAPVHDDNLVPIPMEGDGPVIVREKFHKAEAMGIEQALFEMELVGHDFFLYRDKASGHPSVVYRRRGWDYGVIRLVEE</sequence>
<evidence type="ECO:0000256" key="2">
    <source>
        <dbReference type="HAMAP-Rule" id="MF_00839"/>
    </source>
</evidence>
<dbReference type="PANTHER" id="PTHR33231:SF1">
    <property type="entry name" value="30S RIBOSOMAL PROTEIN"/>
    <property type="match status" value="1"/>
</dbReference>
<feature type="region of interest" description="Disordered" evidence="3">
    <location>
        <begin position="93"/>
        <end position="156"/>
    </location>
</feature>
<organism evidence="5 6">
    <name type="scientific">Actinomadura yumaensis</name>
    <dbReference type="NCBI Taxonomy" id="111807"/>
    <lineage>
        <taxon>Bacteria</taxon>
        <taxon>Bacillati</taxon>
        <taxon>Actinomycetota</taxon>
        <taxon>Actinomycetes</taxon>
        <taxon>Streptosporangiales</taxon>
        <taxon>Thermomonosporaceae</taxon>
        <taxon>Actinomadura</taxon>
    </lineage>
</organism>
<feature type="compositionally biased region" description="Low complexity" evidence="3">
    <location>
        <begin position="116"/>
        <end position="131"/>
    </location>
</feature>
<evidence type="ECO:0000313" key="5">
    <source>
        <dbReference type="EMBL" id="MFC6886814.1"/>
    </source>
</evidence>
<evidence type="ECO:0000259" key="4">
    <source>
        <dbReference type="Pfam" id="PF16321"/>
    </source>
</evidence>
<evidence type="ECO:0000256" key="1">
    <source>
        <dbReference type="ARBA" id="ARBA00022845"/>
    </source>
</evidence>
<dbReference type="RefSeq" id="WP_160822028.1">
    <property type="nucleotide sequence ID" value="NZ_JBHSXE010000001.1"/>
</dbReference>
<dbReference type="InterPro" id="IPR003489">
    <property type="entry name" value="RHF/RaiA"/>
</dbReference>
<feature type="domain" description="Sigma 54 modulation/S30EA ribosomal protein C-terminal" evidence="4">
    <location>
        <begin position="163"/>
        <end position="216"/>
    </location>
</feature>
<dbReference type="InterPro" id="IPR034694">
    <property type="entry name" value="HPF_long/plastid"/>
</dbReference>
<dbReference type="Proteomes" id="UP001596380">
    <property type="component" value="Unassembled WGS sequence"/>
</dbReference>
<evidence type="ECO:0000256" key="3">
    <source>
        <dbReference type="SAM" id="MobiDB-lite"/>
    </source>
</evidence>
<reference evidence="6" key="1">
    <citation type="journal article" date="2019" name="Int. J. Syst. Evol. Microbiol.">
        <title>The Global Catalogue of Microorganisms (GCM) 10K type strain sequencing project: providing services to taxonomists for standard genome sequencing and annotation.</title>
        <authorList>
            <consortium name="The Broad Institute Genomics Platform"/>
            <consortium name="The Broad Institute Genome Sequencing Center for Infectious Disease"/>
            <person name="Wu L."/>
            <person name="Ma J."/>
        </authorList>
    </citation>
    <scope>NUCLEOTIDE SEQUENCE [LARGE SCALE GENOMIC DNA]</scope>
    <source>
        <strain evidence="6">JCM 3369</strain>
    </source>
</reference>
<comment type="caution">
    <text evidence="5">The sequence shown here is derived from an EMBL/GenBank/DDBJ whole genome shotgun (WGS) entry which is preliminary data.</text>
</comment>